<sequence length="157" mass="17910">MVRHPAFYRHHRPRTRTACPRSLPTHQPELMKLTVRNYHLDGYGHVNNARYLEFFEEARWAFFEERGLLHELAGLILIVARIDIRYSRPAVEGDVLQFSCRLKTPGTRRIVLTQTITLPNGKTAAEADITLMPVHAATQRTVSLPATLARALEALSE</sequence>
<dbReference type="CDD" id="cd00586">
    <property type="entry name" value="4HBT"/>
    <property type="match status" value="1"/>
</dbReference>
<dbReference type="PANTHER" id="PTHR31793">
    <property type="entry name" value="4-HYDROXYBENZOYL-COA THIOESTERASE FAMILY MEMBER"/>
    <property type="match status" value="1"/>
</dbReference>
<dbReference type="SUPFAM" id="SSF54637">
    <property type="entry name" value="Thioesterase/thiol ester dehydrase-isomerase"/>
    <property type="match status" value="1"/>
</dbReference>
<protein>
    <recommendedName>
        <fullName evidence="2">Thioesterase</fullName>
    </recommendedName>
</protein>
<dbReference type="InterPro" id="IPR050563">
    <property type="entry name" value="4-hydroxybenzoyl-CoA_TE"/>
</dbReference>
<evidence type="ECO:0000313" key="1">
    <source>
        <dbReference type="EMBL" id="CBA07259.1"/>
    </source>
</evidence>
<dbReference type="GO" id="GO:0047617">
    <property type="term" value="F:fatty acyl-CoA hydrolase activity"/>
    <property type="evidence" value="ECO:0007669"/>
    <property type="project" value="TreeGrafter"/>
</dbReference>
<dbReference type="EMBL" id="AM889137">
    <property type="protein sequence ID" value="CBA07259.1"/>
    <property type="molecule type" value="Genomic_DNA"/>
</dbReference>
<name>C6SDN5_NEIME</name>
<reference evidence="1" key="1">
    <citation type="journal article" date="2008" name="Proc. Natl. Acad. Sci. U.S.A.">
        <title>Whole-genome comparison of disease and carriage strains provides insights into virulence evolution in Neisseria meningitidis.</title>
        <authorList>
            <person name="Schoen C."/>
            <person name="Blom J."/>
            <person name="Claus H."/>
            <person name="Schramm-Glueck A."/>
            <person name="Brandt P."/>
            <person name="Mueller T."/>
            <person name="Goesmann A."/>
            <person name="Joseph B."/>
            <person name="Konietzny S."/>
            <person name="Kurzai O."/>
            <person name="Schmitt C."/>
            <person name="Friedrich T."/>
            <person name="Linke B."/>
            <person name="Vogel U."/>
            <person name="Frosch M."/>
        </authorList>
    </citation>
    <scope>NUCLEOTIDE SEQUENCE</scope>
    <source>
        <strain evidence="1">Alpha153</strain>
    </source>
</reference>
<dbReference type="Pfam" id="PF13279">
    <property type="entry name" value="4HBT_2"/>
    <property type="match status" value="1"/>
</dbReference>
<dbReference type="InterPro" id="IPR029069">
    <property type="entry name" value="HotDog_dom_sf"/>
</dbReference>
<organism evidence="1">
    <name type="scientific">Neisseria meningitidis alpha153</name>
    <dbReference type="NCBI Taxonomy" id="663926"/>
    <lineage>
        <taxon>Bacteria</taxon>
        <taxon>Pseudomonadati</taxon>
        <taxon>Pseudomonadota</taxon>
        <taxon>Betaproteobacteria</taxon>
        <taxon>Neisseriales</taxon>
        <taxon>Neisseriaceae</taxon>
        <taxon>Neisseria</taxon>
    </lineage>
</organism>
<gene>
    <name evidence="1" type="primary">ybaW</name>
    <name evidence="1" type="ORF">NME_1403</name>
</gene>
<dbReference type="PANTHER" id="PTHR31793:SF24">
    <property type="entry name" value="LONG-CHAIN ACYL-COA THIOESTERASE FADM"/>
    <property type="match status" value="1"/>
</dbReference>
<proteinExistence type="predicted"/>
<dbReference type="Gene3D" id="3.10.129.10">
    <property type="entry name" value="Hotdog Thioesterase"/>
    <property type="match status" value="1"/>
</dbReference>
<accession>C6SDN5</accession>
<dbReference type="AlphaFoldDB" id="C6SDN5"/>
<evidence type="ECO:0008006" key="2">
    <source>
        <dbReference type="Google" id="ProtNLM"/>
    </source>
</evidence>